<organism evidence="1 2">
    <name type="scientific">Xanthocytophaga flava</name>
    <dbReference type="NCBI Taxonomy" id="3048013"/>
    <lineage>
        <taxon>Bacteria</taxon>
        <taxon>Pseudomonadati</taxon>
        <taxon>Bacteroidota</taxon>
        <taxon>Cytophagia</taxon>
        <taxon>Cytophagales</taxon>
        <taxon>Rhodocytophagaceae</taxon>
        <taxon>Xanthocytophaga</taxon>
    </lineage>
</organism>
<dbReference type="Proteomes" id="UP001241110">
    <property type="component" value="Unassembled WGS sequence"/>
</dbReference>
<evidence type="ECO:0000313" key="2">
    <source>
        <dbReference type="Proteomes" id="UP001241110"/>
    </source>
</evidence>
<evidence type="ECO:0000313" key="1">
    <source>
        <dbReference type="EMBL" id="MDJ1484652.1"/>
    </source>
</evidence>
<gene>
    <name evidence="1" type="ORF">QNI16_29405</name>
</gene>
<protein>
    <submittedName>
        <fullName evidence="1">Uncharacterized protein</fullName>
    </submittedName>
</protein>
<accession>A0AAE3UAF5</accession>
<sequence length="130" mass="14786">MPISDKEKRKFPVISLIVPQTGKELIAYQRNLDTTYRLECKISTIKDCSVFIVPIEGVAVTKVKEGNNIFEFRFTEPKASFQVFADCGFDKLVNNGRYLDSVTNTVQNHYSYLQGVQLIGEIEMKATNKL</sequence>
<reference evidence="1" key="1">
    <citation type="submission" date="2023-05" db="EMBL/GenBank/DDBJ databases">
        <authorList>
            <person name="Zhang X."/>
        </authorList>
    </citation>
    <scope>NUCLEOTIDE SEQUENCE</scope>
    <source>
        <strain evidence="1">YF14B1</strain>
    </source>
</reference>
<name>A0AAE3UAF5_9BACT</name>
<dbReference type="AlphaFoldDB" id="A0AAE3UAF5"/>
<dbReference type="EMBL" id="JASJOS010000015">
    <property type="protein sequence ID" value="MDJ1484652.1"/>
    <property type="molecule type" value="Genomic_DNA"/>
</dbReference>
<comment type="caution">
    <text evidence="1">The sequence shown here is derived from an EMBL/GenBank/DDBJ whole genome shotgun (WGS) entry which is preliminary data.</text>
</comment>
<proteinExistence type="predicted"/>